<keyword evidence="2" id="KW-1185">Reference proteome</keyword>
<evidence type="ECO:0000313" key="2">
    <source>
        <dbReference type="Proteomes" id="UP000789901"/>
    </source>
</evidence>
<protein>
    <submittedName>
        <fullName evidence="1">1489_t:CDS:1</fullName>
    </submittedName>
</protein>
<dbReference type="EMBL" id="CAJVQB010135582">
    <property type="protein sequence ID" value="CAG8854272.1"/>
    <property type="molecule type" value="Genomic_DNA"/>
</dbReference>
<organism evidence="1 2">
    <name type="scientific">Gigaspora margarita</name>
    <dbReference type="NCBI Taxonomy" id="4874"/>
    <lineage>
        <taxon>Eukaryota</taxon>
        <taxon>Fungi</taxon>
        <taxon>Fungi incertae sedis</taxon>
        <taxon>Mucoromycota</taxon>
        <taxon>Glomeromycotina</taxon>
        <taxon>Glomeromycetes</taxon>
        <taxon>Diversisporales</taxon>
        <taxon>Gigasporaceae</taxon>
        <taxon>Gigaspora</taxon>
    </lineage>
</organism>
<evidence type="ECO:0000313" key="1">
    <source>
        <dbReference type="EMBL" id="CAG8854272.1"/>
    </source>
</evidence>
<dbReference type="Proteomes" id="UP000789901">
    <property type="component" value="Unassembled WGS sequence"/>
</dbReference>
<name>A0ABN7XGI2_GIGMA</name>
<gene>
    <name evidence="1" type="ORF">GMARGA_LOCUS43093</name>
</gene>
<feature type="non-terminal residue" evidence="1">
    <location>
        <position position="60"/>
    </location>
</feature>
<comment type="caution">
    <text evidence="1">The sequence shown here is derived from an EMBL/GenBank/DDBJ whole genome shotgun (WGS) entry which is preliminary data.</text>
</comment>
<proteinExistence type="predicted"/>
<accession>A0ABN7XGI2</accession>
<reference evidence="1 2" key="1">
    <citation type="submission" date="2021-06" db="EMBL/GenBank/DDBJ databases">
        <authorList>
            <person name="Kallberg Y."/>
            <person name="Tangrot J."/>
            <person name="Rosling A."/>
        </authorList>
    </citation>
    <scope>NUCLEOTIDE SEQUENCE [LARGE SCALE GENOMIC DNA]</scope>
    <source>
        <strain evidence="1 2">120-4 pot B 10/14</strain>
    </source>
</reference>
<sequence>ALYKCHVVFGELLHLVRGMLIDIEMNEAMYREIEIKESEQFGMVDNQQTQNTSTFVRDFQ</sequence>
<feature type="non-terminal residue" evidence="1">
    <location>
        <position position="1"/>
    </location>
</feature>